<dbReference type="InterPro" id="IPR008909">
    <property type="entry name" value="DALR_anticod-bd"/>
</dbReference>
<comment type="subcellular location">
    <subcellularLocation>
        <location evidence="1 10">Cytoplasm</location>
    </subcellularLocation>
</comment>
<reference evidence="12 13" key="1">
    <citation type="submission" date="2016-10" db="EMBL/GenBank/DDBJ databases">
        <authorList>
            <person name="de Groot N.N."/>
        </authorList>
    </citation>
    <scope>NUCLEOTIDE SEQUENCE [LARGE SCALE GENOMIC DNA]</scope>
    <source>
        <strain evidence="12 13">CGMCC 1.6502</strain>
    </source>
</reference>
<dbReference type="NCBIfam" id="TIGR00211">
    <property type="entry name" value="glyS"/>
    <property type="match status" value="1"/>
</dbReference>
<evidence type="ECO:0000256" key="6">
    <source>
        <dbReference type="ARBA" id="ARBA00022840"/>
    </source>
</evidence>
<evidence type="ECO:0000256" key="7">
    <source>
        <dbReference type="ARBA" id="ARBA00022917"/>
    </source>
</evidence>
<evidence type="ECO:0000259" key="11">
    <source>
        <dbReference type="SMART" id="SM00836"/>
    </source>
</evidence>
<dbReference type="GO" id="GO:0006426">
    <property type="term" value="P:glycyl-tRNA aminoacylation"/>
    <property type="evidence" value="ECO:0007669"/>
    <property type="project" value="UniProtKB-UniRule"/>
</dbReference>
<evidence type="ECO:0000313" key="12">
    <source>
        <dbReference type="EMBL" id="SDK53857.1"/>
    </source>
</evidence>
<evidence type="ECO:0000256" key="3">
    <source>
        <dbReference type="ARBA" id="ARBA00022490"/>
    </source>
</evidence>
<evidence type="ECO:0000256" key="2">
    <source>
        <dbReference type="ARBA" id="ARBA00008226"/>
    </source>
</evidence>
<dbReference type="SUPFAM" id="SSF47323">
    <property type="entry name" value="Anticodon-binding domain of a subclass of class I aminoacyl-tRNA synthetases"/>
    <property type="match status" value="1"/>
</dbReference>
<keyword evidence="13" id="KW-1185">Reference proteome</keyword>
<keyword evidence="7 10" id="KW-0648">Protein biosynthesis</keyword>
<dbReference type="SUPFAM" id="SSF109604">
    <property type="entry name" value="HD-domain/PDEase-like"/>
    <property type="match status" value="1"/>
</dbReference>
<dbReference type="GO" id="GO:0006420">
    <property type="term" value="P:arginyl-tRNA aminoacylation"/>
    <property type="evidence" value="ECO:0007669"/>
    <property type="project" value="InterPro"/>
</dbReference>
<dbReference type="InterPro" id="IPR015944">
    <property type="entry name" value="Gly-tRNA-synth_bsu"/>
</dbReference>
<dbReference type="HAMAP" id="MF_00255">
    <property type="entry name" value="Gly_tRNA_synth_beta"/>
    <property type="match status" value="1"/>
</dbReference>
<evidence type="ECO:0000256" key="10">
    <source>
        <dbReference type="HAMAP-Rule" id="MF_00255"/>
    </source>
</evidence>
<organism evidence="12 13">
    <name type="scientific">Sediminibacillus albus</name>
    <dbReference type="NCBI Taxonomy" id="407036"/>
    <lineage>
        <taxon>Bacteria</taxon>
        <taxon>Bacillati</taxon>
        <taxon>Bacillota</taxon>
        <taxon>Bacilli</taxon>
        <taxon>Bacillales</taxon>
        <taxon>Bacillaceae</taxon>
        <taxon>Sediminibacillus</taxon>
    </lineage>
</organism>
<dbReference type="OrthoDB" id="9775440at2"/>
<keyword evidence="6 10" id="KW-0067">ATP-binding</keyword>
<keyword evidence="5 10" id="KW-0547">Nucleotide-binding</keyword>
<dbReference type="SMART" id="SM00836">
    <property type="entry name" value="DALR_1"/>
    <property type="match status" value="1"/>
</dbReference>
<dbReference type="PRINTS" id="PR01045">
    <property type="entry name" value="TRNASYNTHGB"/>
</dbReference>
<keyword evidence="3 10" id="KW-0963">Cytoplasm</keyword>
<dbReference type="EMBL" id="FNFL01000008">
    <property type="protein sequence ID" value="SDK53857.1"/>
    <property type="molecule type" value="Genomic_DNA"/>
</dbReference>
<keyword evidence="8 10" id="KW-0030">Aminoacyl-tRNA synthetase</keyword>
<gene>
    <name evidence="10" type="primary">glyS</name>
    <name evidence="12" type="ORF">SAMN05216243_3487</name>
</gene>
<dbReference type="GO" id="GO:0005524">
    <property type="term" value="F:ATP binding"/>
    <property type="evidence" value="ECO:0007669"/>
    <property type="project" value="UniProtKB-UniRule"/>
</dbReference>
<dbReference type="EC" id="6.1.1.14" evidence="10"/>
<dbReference type="InterPro" id="IPR006194">
    <property type="entry name" value="Gly-tRNA-synth_heterodimer"/>
</dbReference>
<dbReference type="Gene3D" id="1.10.730.10">
    <property type="entry name" value="Isoleucyl-tRNA Synthetase, Domain 1"/>
    <property type="match status" value="1"/>
</dbReference>
<dbReference type="GO" id="GO:0004820">
    <property type="term" value="F:glycine-tRNA ligase activity"/>
    <property type="evidence" value="ECO:0007669"/>
    <property type="project" value="UniProtKB-UniRule"/>
</dbReference>
<evidence type="ECO:0000313" key="13">
    <source>
        <dbReference type="Proteomes" id="UP000198694"/>
    </source>
</evidence>
<dbReference type="PROSITE" id="PS50861">
    <property type="entry name" value="AA_TRNA_LIGASE_II_GLYAB"/>
    <property type="match status" value="1"/>
</dbReference>
<dbReference type="AlphaFoldDB" id="A0A1G9CQF5"/>
<keyword evidence="4 10" id="KW-0436">Ligase</keyword>
<evidence type="ECO:0000256" key="5">
    <source>
        <dbReference type="ARBA" id="ARBA00022741"/>
    </source>
</evidence>
<feature type="domain" description="DALR anticodon binding" evidence="11">
    <location>
        <begin position="583"/>
        <end position="689"/>
    </location>
</feature>
<dbReference type="GO" id="GO:0004814">
    <property type="term" value="F:arginine-tRNA ligase activity"/>
    <property type="evidence" value="ECO:0007669"/>
    <property type="project" value="InterPro"/>
</dbReference>
<dbReference type="PANTHER" id="PTHR30075:SF2">
    <property type="entry name" value="GLYCINE--TRNA LIGASE, CHLOROPLASTIC_MITOCHONDRIAL 2"/>
    <property type="match status" value="1"/>
</dbReference>
<dbReference type="InterPro" id="IPR009080">
    <property type="entry name" value="tRNAsynth_Ia_anticodon-bd"/>
</dbReference>
<evidence type="ECO:0000256" key="4">
    <source>
        <dbReference type="ARBA" id="ARBA00022598"/>
    </source>
</evidence>
<comment type="catalytic activity">
    <reaction evidence="9 10">
        <text>tRNA(Gly) + glycine + ATP = glycyl-tRNA(Gly) + AMP + diphosphate</text>
        <dbReference type="Rhea" id="RHEA:16013"/>
        <dbReference type="Rhea" id="RHEA-COMP:9664"/>
        <dbReference type="Rhea" id="RHEA-COMP:9683"/>
        <dbReference type="ChEBI" id="CHEBI:30616"/>
        <dbReference type="ChEBI" id="CHEBI:33019"/>
        <dbReference type="ChEBI" id="CHEBI:57305"/>
        <dbReference type="ChEBI" id="CHEBI:78442"/>
        <dbReference type="ChEBI" id="CHEBI:78522"/>
        <dbReference type="ChEBI" id="CHEBI:456215"/>
        <dbReference type="EC" id="6.1.1.14"/>
    </reaction>
</comment>
<dbReference type="Pfam" id="PF05746">
    <property type="entry name" value="DALR_1"/>
    <property type="match status" value="1"/>
</dbReference>
<comment type="subunit">
    <text evidence="10">Tetramer of two alpha and two beta subunits.</text>
</comment>
<comment type="similarity">
    <text evidence="2 10">Belongs to the class-II aminoacyl-tRNA synthetase family.</text>
</comment>
<proteinExistence type="inferred from homology"/>
<dbReference type="GO" id="GO:0005829">
    <property type="term" value="C:cytosol"/>
    <property type="evidence" value="ECO:0007669"/>
    <property type="project" value="TreeGrafter"/>
</dbReference>
<dbReference type="Proteomes" id="UP000198694">
    <property type="component" value="Unassembled WGS sequence"/>
</dbReference>
<evidence type="ECO:0000256" key="8">
    <source>
        <dbReference type="ARBA" id="ARBA00023146"/>
    </source>
</evidence>
<sequence length="695" mass="79593">MTATNILFEVGLEEIPARFLDEAKHQLEVKTKAWLEDLRVPYEDISVFVTPRRLAVIIKNAAEKQPDIEEEAKGPAKKIALDDKGEWTKAAVGFTAGQGKSVEDIYTKEVKGTEYIFVNKFVEGQHTFDLLSNFAEVILHLNFPKSMRWGDLNLRYVRPIRWIAALYGDKVIPLEIAGTASSNITYGHRFLGESVELRSAEDYQAVLREQYVIVEPMEREKMIRDGIDQLQAKNEWQVAVDQDLLNEVKHLVEYPTVFSGAFDEEFLVIPEEALITSMKEHQRYFPVRSRAGKLLPNFIGVRNGDNRYLDTVARGNEKVLKARLSDARFFYEEDKKQTIENNLKKLERMVFQEKLGTIAEKTNRVTRLTESIADLLALEANTRQRAIRAAEISKFDLVTNMVNEFTELQGVMGERYASLFGEDERTAAAINEHYMPRHAGDNLPKTVEGALVSVADKLDTIIGCISVGIIPSGSQDPYALRRQAMGVLQIIKVREWPIRLEQLIEATYQQFAAIGIPTREKREIIKDVEEFFKHRASFIMKDANIEQDVIEATLDAGIGYFDFTFEKASLLKDKRQDENFKTIQEALVRAINLADKATTDRIKTELFENESERLLYEAYQRVTHQYQNAIAARQAEKALDFLEELAQPIHGFFDHTMVMTKDEALKNNRLALLNSIAIMIQTYADLTKVQWKQQY</sequence>
<accession>A0A1G9CQF5</accession>
<dbReference type="Pfam" id="PF02092">
    <property type="entry name" value="tRNA_synt_2f"/>
    <property type="match status" value="1"/>
</dbReference>
<dbReference type="RefSeq" id="WP_093216947.1">
    <property type="nucleotide sequence ID" value="NZ_FNFL01000008.1"/>
</dbReference>
<dbReference type="STRING" id="407036.SAMN05216243_3487"/>
<evidence type="ECO:0000256" key="9">
    <source>
        <dbReference type="ARBA" id="ARBA00047937"/>
    </source>
</evidence>
<dbReference type="PANTHER" id="PTHR30075">
    <property type="entry name" value="GLYCYL-TRNA SYNTHETASE"/>
    <property type="match status" value="1"/>
</dbReference>
<evidence type="ECO:0000256" key="1">
    <source>
        <dbReference type="ARBA" id="ARBA00004496"/>
    </source>
</evidence>
<name>A0A1G9CQF5_9BACI</name>
<protein>
    <recommendedName>
        <fullName evidence="10">Glycine--tRNA ligase beta subunit</fullName>
        <ecNumber evidence="10">6.1.1.14</ecNumber>
    </recommendedName>
    <alternativeName>
        <fullName evidence="10">Glycyl-tRNA synthetase beta subunit</fullName>
        <shortName evidence="10">GlyRS</shortName>
    </alternativeName>
</protein>